<accession>A0A6S6SQ75</accession>
<evidence type="ECO:0000313" key="2">
    <source>
        <dbReference type="EMBL" id="CAA6807150.1"/>
    </source>
</evidence>
<dbReference type="InterPro" id="IPR047589">
    <property type="entry name" value="DUF11_rpt"/>
</dbReference>
<feature type="signal peptide" evidence="1">
    <location>
        <begin position="1"/>
        <end position="19"/>
    </location>
</feature>
<evidence type="ECO:0000256" key="1">
    <source>
        <dbReference type="SAM" id="SignalP"/>
    </source>
</evidence>
<dbReference type="EMBL" id="CACVAP010000052">
    <property type="protein sequence ID" value="CAA6807150.1"/>
    <property type="molecule type" value="Genomic_DNA"/>
</dbReference>
<name>A0A6S6SQ75_9BACT</name>
<reference evidence="2" key="1">
    <citation type="submission" date="2020-01" db="EMBL/GenBank/DDBJ databases">
        <authorList>
            <person name="Meier V. D."/>
            <person name="Meier V D."/>
        </authorList>
    </citation>
    <scope>NUCLEOTIDE SEQUENCE</scope>
    <source>
        <strain evidence="2">HLG_WM_MAG_06</strain>
    </source>
</reference>
<organism evidence="2">
    <name type="scientific">uncultured Sulfurovum sp</name>
    <dbReference type="NCBI Taxonomy" id="269237"/>
    <lineage>
        <taxon>Bacteria</taxon>
        <taxon>Pseudomonadati</taxon>
        <taxon>Campylobacterota</taxon>
        <taxon>Epsilonproteobacteria</taxon>
        <taxon>Campylobacterales</taxon>
        <taxon>Sulfurovaceae</taxon>
        <taxon>Sulfurovum</taxon>
        <taxon>environmental samples</taxon>
    </lineage>
</organism>
<gene>
    <name evidence="2" type="ORF">HELGO_WM15897</name>
</gene>
<keyword evidence="1" id="KW-0732">Signal</keyword>
<sequence>MKKLLTTSALLLSMVQASVNIHSTSYQEEAKITPTGEKTKEWVRASKVVPGTVVRYVNSLENAGTKSARKLVVKNPIPKSMEYVENSASCQNGCTMTYSVDGGQNYNNAEALYVGVGENRRLAKASEYTDIQWIVDSLLANTQSTVEYKARLK</sequence>
<feature type="chain" id="PRO_5027933208" evidence="1">
    <location>
        <begin position="20"/>
        <end position="153"/>
    </location>
</feature>
<protein>
    <submittedName>
        <fullName evidence="2">Hypothetical signal peptide protein</fullName>
    </submittedName>
</protein>
<dbReference type="NCBIfam" id="TIGR01451">
    <property type="entry name" value="B_ant_repeat"/>
    <property type="match status" value="1"/>
</dbReference>
<dbReference type="AlphaFoldDB" id="A0A6S6SQ75"/>
<proteinExistence type="predicted"/>